<dbReference type="KEGG" id="bbel:109482876"/>
<dbReference type="RefSeq" id="XP_019641308.1">
    <property type="nucleotide sequence ID" value="XM_019785749.1"/>
</dbReference>
<evidence type="ECO:0000256" key="11">
    <source>
        <dbReference type="ARBA" id="ARBA00072725"/>
    </source>
</evidence>
<feature type="compositionally biased region" description="Polar residues" evidence="13">
    <location>
        <begin position="611"/>
        <end position="627"/>
    </location>
</feature>
<evidence type="ECO:0000256" key="5">
    <source>
        <dbReference type="ARBA" id="ARBA00023159"/>
    </source>
</evidence>
<dbReference type="InterPro" id="IPR036390">
    <property type="entry name" value="WH_DNA-bd_sf"/>
</dbReference>
<name>A0A6P4ZWN3_BRABE</name>
<evidence type="ECO:0000256" key="8">
    <source>
        <dbReference type="ARBA" id="ARBA00023242"/>
    </source>
</evidence>
<dbReference type="GO" id="GO:0000086">
    <property type="term" value="P:G2/M transition of mitotic cell cycle"/>
    <property type="evidence" value="ECO:0007669"/>
    <property type="project" value="InterPro"/>
</dbReference>
<keyword evidence="9" id="KW-0131">Cell cycle</keyword>
<feature type="region of interest" description="Disordered" evidence="13">
    <location>
        <begin position="611"/>
        <end position="660"/>
    </location>
</feature>
<keyword evidence="8 12" id="KW-0539">Nucleus</keyword>
<evidence type="ECO:0000313" key="16">
    <source>
        <dbReference type="RefSeq" id="XP_019641308.1"/>
    </source>
</evidence>
<dbReference type="Pfam" id="PF00250">
    <property type="entry name" value="Forkhead"/>
    <property type="match status" value="1"/>
</dbReference>
<dbReference type="PANTHER" id="PTHR46878">
    <property type="entry name" value="FORKHEAD BOX PROTEIN M1"/>
    <property type="match status" value="1"/>
</dbReference>
<comment type="function">
    <text evidence="10">Transcription factor regulating the expression of cell cycle genes essential for DNA replication and mitosis. Plays a role in the control of cell proliferation. Also plays a role in DNA break repair, participating in the DNA damage checkpoint response. Promotes transcription of PHB2.</text>
</comment>
<feature type="compositionally biased region" description="Polar residues" evidence="13">
    <location>
        <begin position="647"/>
        <end position="657"/>
    </location>
</feature>
<evidence type="ECO:0000256" key="6">
    <source>
        <dbReference type="ARBA" id="ARBA00023163"/>
    </source>
</evidence>
<dbReference type="GO" id="GO:0003700">
    <property type="term" value="F:DNA-binding transcription factor activity"/>
    <property type="evidence" value="ECO:0007669"/>
    <property type="project" value="InterPro"/>
</dbReference>
<dbReference type="PRINTS" id="PR00053">
    <property type="entry name" value="FORKHEAD"/>
</dbReference>
<dbReference type="PROSITE" id="PS00658">
    <property type="entry name" value="FORK_HEAD_2"/>
    <property type="match status" value="1"/>
</dbReference>
<keyword evidence="4 12" id="KW-0238">DNA-binding</keyword>
<protein>
    <recommendedName>
        <fullName evidence="11">Forkhead box protein M1</fullName>
    </recommendedName>
</protein>
<dbReference type="InterPro" id="IPR036388">
    <property type="entry name" value="WH-like_DNA-bd_sf"/>
</dbReference>
<evidence type="ECO:0000256" key="7">
    <source>
        <dbReference type="ARBA" id="ARBA00023204"/>
    </source>
</evidence>
<feature type="region of interest" description="Disordered" evidence="13">
    <location>
        <begin position="476"/>
        <end position="546"/>
    </location>
</feature>
<gene>
    <name evidence="16" type="primary">LOC109482876</name>
</gene>
<keyword evidence="7" id="KW-0234">DNA repair</keyword>
<feature type="domain" description="Fork-head" evidence="14">
    <location>
        <begin position="317"/>
        <end position="412"/>
    </location>
</feature>
<keyword evidence="15" id="KW-1185">Reference proteome</keyword>
<dbReference type="CDD" id="cd20029">
    <property type="entry name" value="FH_FOXM"/>
    <property type="match status" value="1"/>
</dbReference>
<feature type="region of interest" description="Disordered" evidence="13">
    <location>
        <begin position="1"/>
        <end position="22"/>
    </location>
</feature>
<dbReference type="GO" id="GO:0006281">
    <property type="term" value="P:DNA repair"/>
    <property type="evidence" value="ECO:0007669"/>
    <property type="project" value="UniProtKB-KW"/>
</dbReference>
<dbReference type="PANTHER" id="PTHR46878:SF1">
    <property type="entry name" value="FORKHEAD BOX PROTEIN M1"/>
    <property type="match status" value="1"/>
</dbReference>
<proteinExistence type="predicted"/>
<evidence type="ECO:0000256" key="2">
    <source>
        <dbReference type="ARBA" id="ARBA00022763"/>
    </source>
</evidence>
<comment type="subcellular location">
    <subcellularLocation>
        <location evidence="1 12">Nucleus</location>
    </subcellularLocation>
</comment>
<organism evidence="15 16">
    <name type="scientific">Branchiostoma belcheri</name>
    <name type="common">Amphioxus</name>
    <dbReference type="NCBI Taxonomy" id="7741"/>
    <lineage>
        <taxon>Eukaryota</taxon>
        <taxon>Metazoa</taxon>
        <taxon>Chordata</taxon>
        <taxon>Cephalochordata</taxon>
        <taxon>Leptocardii</taxon>
        <taxon>Amphioxiformes</taxon>
        <taxon>Branchiostomatidae</taxon>
        <taxon>Branchiostoma</taxon>
    </lineage>
</organism>
<evidence type="ECO:0000256" key="1">
    <source>
        <dbReference type="ARBA" id="ARBA00004123"/>
    </source>
</evidence>
<dbReference type="GO" id="GO:0005634">
    <property type="term" value="C:nucleus"/>
    <property type="evidence" value="ECO:0007669"/>
    <property type="project" value="UniProtKB-SubCell"/>
</dbReference>
<feature type="DNA-binding region" description="Fork-head" evidence="12">
    <location>
        <begin position="317"/>
        <end position="412"/>
    </location>
</feature>
<evidence type="ECO:0000256" key="10">
    <source>
        <dbReference type="ARBA" id="ARBA00053415"/>
    </source>
</evidence>
<dbReference type="Proteomes" id="UP000515135">
    <property type="component" value="Unplaced"/>
</dbReference>
<dbReference type="InterPro" id="IPR018122">
    <property type="entry name" value="TF_fork_head_CS_1"/>
</dbReference>
<dbReference type="InterPro" id="IPR047516">
    <property type="entry name" value="FH_FOXM1"/>
</dbReference>
<dbReference type="AlphaFoldDB" id="A0A6P4ZWN3"/>
<dbReference type="GO" id="GO:0043565">
    <property type="term" value="F:sequence-specific DNA binding"/>
    <property type="evidence" value="ECO:0007669"/>
    <property type="project" value="InterPro"/>
</dbReference>
<dbReference type="SUPFAM" id="SSF46785">
    <property type="entry name" value="Winged helix' DNA-binding domain"/>
    <property type="match status" value="1"/>
</dbReference>
<evidence type="ECO:0000313" key="15">
    <source>
        <dbReference type="Proteomes" id="UP000515135"/>
    </source>
</evidence>
<keyword evidence="2" id="KW-0227">DNA damage</keyword>
<dbReference type="InterPro" id="IPR001766">
    <property type="entry name" value="Fork_head_dom"/>
</dbReference>
<evidence type="ECO:0000256" key="13">
    <source>
        <dbReference type="SAM" id="MobiDB-lite"/>
    </source>
</evidence>
<dbReference type="FunFam" id="1.10.10.10:FF:000245">
    <property type="entry name" value="forkhead box protein M1 isoform X2"/>
    <property type="match status" value="1"/>
</dbReference>
<evidence type="ECO:0000259" key="14">
    <source>
        <dbReference type="PROSITE" id="PS50039"/>
    </source>
</evidence>
<evidence type="ECO:0000256" key="12">
    <source>
        <dbReference type="PROSITE-ProRule" id="PRU00089"/>
    </source>
</evidence>
<keyword evidence="3" id="KW-0805">Transcription regulation</keyword>
<evidence type="ECO:0000256" key="3">
    <source>
        <dbReference type="ARBA" id="ARBA00023015"/>
    </source>
</evidence>
<evidence type="ECO:0000256" key="9">
    <source>
        <dbReference type="ARBA" id="ARBA00023306"/>
    </source>
</evidence>
<dbReference type="InterPro" id="IPR042839">
    <property type="entry name" value="FOXM1"/>
</dbReference>
<feature type="compositionally biased region" description="Polar residues" evidence="13">
    <location>
        <begin position="8"/>
        <end position="20"/>
    </location>
</feature>
<dbReference type="PROSITE" id="PS50039">
    <property type="entry name" value="FORK_HEAD_3"/>
    <property type="match status" value="1"/>
</dbReference>
<dbReference type="InterPro" id="IPR030456">
    <property type="entry name" value="TF_fork_head_CS_2"/>
</dbReference>
<dbReference type="Gene3D" id="1.10.10.10">
    <property type="entry name" value="Winged helix-like DNA-binding domain superfamily/Winged helix DNA-binding domain"/>
    <property type="match status" value="1"/>
</dbReference>
<reference evidence="16" key="1">
    <citation type="submission" date="2025-08" db="UniProtKB">
        <authorList>
            <consortium name="RefSeq"/>
        </authorList>
    </citation>
    <scope>IDENTIFICATION</scope>
    <source>
        <tissue evidence="16">Gonad</tissue>
    </source>
</reference>
<dbReference type="GeneID" id="109482876"/>
<sequence length="743" mass="80849">MAACGGSSADNPGQTPQSSLLGVPVPQSAGLLLNHVAKNISNKTLEAQTVPYARKMPEVTRPSVMAVPVLGMAANSANNQQADLSKVRKIIIIRPAPATKPGMVPQNIQILSNPQSGTSAGTKAAKVVNPKWISNLQAPMTVQPNPGISLNTAAAGKSSVMYVGNSANAAASVPTKLQPVVKTESYPPQNWSEPVPQDETSRAVQSLVQTTLQGDVGTTCTGRQVTEQVRQGKKQDWNFAVPLVPGRSSSVGLQQMRGQQQAAISGGHSQDPLLQMDDSLTNIHWLGKMGANTLLDRQERSYNRIGRPQRKTHDSNRPPYSYMALIQFAINSSPARRMTLKEIYAWIEDRFPYFKTAKQGWKNSIRHNLSLHDIFIRETTKCESGRAQSYWTLCHEALERCLTIDQMERREAQMRCRPVPQITRSGTPPILPRPLGGYAVVPVVLPAPGSRDNNPTLGHRPAGVVRIQPKGQLPVSVTPSHLLRSGSVTTPRTIFPKPATQHGIKRPSDSDLPPRKRKSMISPTSSQHRPVPTFYRPSGASPLKETTNLTPTKERVKEEDVGMRSQLLWSPDSHLLFSPDKGFSELLNSLDLEISPLRSVLRTPVIGRNVATSTPRKVTPPKTSSRSPGLLSPIQDFSIPKTPDSGLHSSNSLTQHVSPIKDSFPPLLGRVQKSKTSPGQLGLGSLREFGLPGLTPLKEEYQGKEGDHEPVTQNLSFGKLLEELGLDTIAELDVGNISFSAIQ</sequence>
<dbReference type="OrthoDB" id="5954824at2759"/>
<dbReference type="SMART" id="SM00339">
    <property type="entry name" value="FH"/>
    <property type="match status" value="1"/>
</dbReference>
<evidence type="ECO:0000256" key="4">
    <source>
        <dbReference type="ARBA" id="ARBA00023125"/>
    </source>
</evidence>
<dbReference type="PROSITE" id="PS00657">
    <property type="entry name" value="FORK_HEAD_1"/>
    <property type="match status" value="1"/>
</dbReference>
<keyword evidence="5" id="KW-0010">Activator</keyword>
<keyword evidence="6" id="KW-0804">Transcription</keyword>
<accession>A0A6P4ZWN3</accession>